<gene>
    <name evidence="1" type="ORF">FOYG_10171</name>
</gene>
<organism evidence="1 2">
    <name type="scientific">Fusarium oxysporum NRRL 32931</name>
    <dbReference type="NCBI Taxonomy" id="660029"/>
    <lineage>
        <taxon>Eukaryota</taxon>
        <taxon>Fungi</taxon>
        <taxon>Dikarya</taxon>
        <taxon>Ascomycota</taxon>
        <taxon>Pezizomycotina</taxon>
        <taxon>Sordariomycetes</taxon>
        <taxon>Hypocreomycetidae</taxon>
        <taxon>Hypocreales</taxon>
        <taxon>Nectriaceae</taxon>
        <taxon>Fusarium</taxon>
        <taxon>Fusarium oxysporum species complex</taxon>
    </lineage>
</organism>
<evidence type="ECO:0000313" key="2">
    <source>
        <dbReference type="Proteomes" id="UP000030753"/>
    </source>
</evidence>
<dbReference type="AlphaFoldDB" id="W9I9U5"/>
<sequence length="102" mass="11741">MNQYFSGELCYTRQHLDSRQDKNSCRSVPSFPCADPIERGLLKQTMCWLKCSVVWCVDVFWCFPSPSILDSIGRSNCGWLVAMAFAYSIIRNKDKVGKFDRS</sequence>
<reference evidence="1 2" key="1">
    <citation type="submission" date="2011-06" db="EMBL/GenBank/DDBJ databases">
        <title>The Genome Sequence of Fusarium oxysporum FOSC 3-a.</title>
        <authorList>
            <consortium name="The Broad Institute Genome Sequencing Platform"/>
            <person name="Ma L.-J."/>
            <person name="Gale L.R."/>
            <person name="Schwartz D.C."/>
            <person name="Zhou S."/>
            <person name="Corby-Kistler H."/>
            <person name="Young S.K."/>
            <person name="Zeng Q."/>
            <person name="Gargeya S."/>
            <person name="Fitzgerald M."/>
            <person name="Haas B."/>
            <person name="Abouelleil A."/>
            <person name="Alvarado L."/>
            <person name="Arachchi H.M."/>
            <person name="Berlin A."/>
            <person name="Brown A."/>
            <person name="Chapman S.B."/>
            <person name="Chen Z."/>
            <person name="Dunbar C."/>
            <person name="Freedman E."/>
            <person name="Gearin G."/>
            <person name="Gellesch M."/>
            <person name="Goldberg J."/>
            <person name="Griggs A."/>
            <person name="Gujja S."/>
            <person name="Heiman D."/>
            <person name="Howarth C."/>
            <person name="Larson L."/>
            <person name="Lui A."/>
            <person name="MacDonald P.J.P."/>
            <person name="Mehta T."/>
            <person name="Montmayeur A."/>
            <person name="Murphy C."/>
            <person name="Neiman D."/>
            <person name="Pearson M."/>
            <person name="Priest M."/>
            <person name="Roberts A."/>
            <person name="Saif S."/>
            <person name="Shea T."/>
            <person name="Shenoy N."/>
            <person name="Sisk P."/>
            <person name="Stolte C."/>
            <person name="Sykes S."/>
            <person name="Wortman J."/>
            <person name="Nusbaum C."/>
            <person name="Birren B."/>
        </authorList>
    </citation>
    <scope>NUCLEOTIDE SEQUENCE [LARGE SCALE GENOMIC DNA]</scope>
    <source>
        <strain evidence="2">FOSC 3-a</strain>
    </source>
</reference>
<evidence type="ECO:0000313" key="1">
    <source>
        <dbReference type="EMBL" id="EWY89276.1"/>
    </source>
</evidence>
<dbReference type="HOGENOM" id="CLU_179463_0_0_1"/>
<dbReference type="EMBL" id="JH717844">
    <property type="protein sequence ID" value="EWY89276.1"/>
    <property type="molecule type" value="Genomic_DNA"/>
</dbReference>
<proteinExistence type="predicted"/>
<name>W9I9U5_FUSOX</name>
<protein>
    <submittedName>
        <fullName evidence="1">Uncharacterized protein</fullName>
    </submittedName>
</protein>
<accession>W9I9U5</accession>
<dbReference type="Proteomes" id="UP000030753">
    <property type="component" value="Unassembled WGS sequence"/>
</dbReference>